<evidence type="ECO:0000313" key="12">
    <source>
        <dbReference type="JaponicusDB" id="SJAG_03671"/>
    </source>
</evidence>
<sequence length="392" mass="42891">MTVNDMPEHKFSLSTELVHVTTNKDQYKASSVPIYQSATFQQETLDSPGEFDYTRSGNPTRTTLQGHLAKLMKAKHAFVTSNGMSALDMIVCMLESNSHVVAGDDLYGGSDRLLTHCKKLYGFEVSNIDTTSITAFEAALRPDTAMVLVESPTNPMIKICDVKEVIRITRQKSPKAIIVIDNTMLSPILCNPLDFGYDIEYESCTKYLSGHHDVMGGVIATNSDELAKRIYFNINSRGAALAPFESFLLLRGIKTMGLRVERAQANAIAVAKFLKSKGLKVNFPGLDPEDPSTAVFNSFARGPGAVMSVQTGSVEKSRAICDNTKLFEISVSFGSVNSLISMPAYMSHASIAKEVREERGLKEDLIRICIGIEDADDLIADLDNALKVAKLN</sequence>
<keyword evidence="13" id="KW-1185">Reference proteome</keyword>
<dbReference type="NCBIfam" id="TIGR01329">
    <property type="entry name" value="cysta_beta_ly_E"/>
    <property type="match status" value="1"/>
</dbReference>
<dbReference type="GO" id="GO:0005737">
    <property type="term" value="C:cytoplasm"/>
    <property type="evidence" value="ECO:0000318"/>
    <property type="project" value="GO_Central"/>
</dbReference>
<dbReference type="Pfam" id="PF01053">
    <property type="entry name" value="Cys_Met_Meta_PP"/>
    <property type="match status" value="1"/>
</dbReference>
<name>B6K4V7_SCHJY</name>
<dbReference type="InterPro" id="IPR054542">
    <property type="entry name" value="Cys_met_metab_PP"/>
</dbReference>
<dbReference type="PANTHER" id="PTHR11808">
    <property type="entry name" value="TRANS-SULFURATION ENZYME FAMILY MEMBER"/>
    <property type="match status" value="1"/>
</dbReference>
<evidence type="ECO:0000256" key="3">
    <source>
        <dbReference type="ARBA" id="ARBA00012224"/>
    </source>
</evidence>
<dbReference type="FunFam" id="3.40.640.10:FF:000009">
    <property type="entry name" value="Cystathionine gamma-synthase homolog"/>
    <property type="match status" value="1"/>
</dbReference>
<protein>
    <recommendedName>
        <fullName evidence="3">cysteine-S-conjugate beta-lyase</fullName>
        <ecNumber evidence="3">4.4.1.13</ecNumber>
    </recommendedName>
    <alternativeName>
        <fullName evidence="8">Cysteine-S-conjugate beta-lyase</fullName>
    </alternativeName>
</protein>
<feature type="modified residue" description="N6-(pyridoxal phosphate)lysine" evidence="9">
    <location>
        <position position="206"/>
    </location>
</feature>
<comment type="similarity">
    <text evidence="2 10">Belongs to the trans-sulfuration enzymes family.</text>
</comment>
<dbReference type="VEuPathDB" id="FungiDB:SJAG_03671"/>
<evidence type="ECO:0000256" key="4">
    <source>
        <dbReference type="ARBA" id="ARBA00022605"/>
    </source>
</evidence>
<dbReference type="PANTHER" id="PTHR11808:SF50">
    <property type="entry name" value="CYSTATHIONINE BETA-LYASE"/>
    <property type="match status" value="1"/>
</dbReference>
<dbReference type="OMA" id="NCIGATG"/>
<dbReference type="SUPFAM" id="SSF53383">
    <property type="entry name" value="PLP-dependent transferases"/>
    <property type="match status" value="1"/>
</dbReference>
<dbReference type="RefSeq" id="XP_002174807.1">
    <property type="nucleotide sequence ID" value="XM_002174771.2"/>
</dbReference>
<evidence type="ECO:0000313" key="13">
    <source>
        <dbReference type="Proteomes" id="UP000001744"/>
    </source>
</evidence>
<dbReference type="EMBL" id="KE651167">
    <property type="protein sequence ID" value="EEB08514.1"/>
    <property type="molecule type" value="Genomic_DNA"/>
</dbReference>
<dbReference type="GeneID" id="7052188"/>
<keyword evidence="6" id="KW-0486">Methionine biosynthesis</keyword>
<dbReference type="GO" id="GO:0030170">
    <property type="term" value="F:pyridoxal phosphate binding"/>
    <property type="evidence" value="ECO:0000318"/>
    <property type="project" value="GO_Central"/>
</dbReference>
<proteinExistence type="inferred from homology"/>
<dbReference type="GO" id="GO:0005777">
    <property type="term" value="C:peroxisome"/>
    <property type="evidence" value="ECO:0007669"/>
    <property type="project" value="EnsemblFungi"/>
</dbReference>
<dbReference type="JaponicusDB" id="SJAG_03671">
    <property type="gene designation" value="cbl1"/>
</dbReference>
<dbReference type="GO" id="GO:0071266">
    <property type="term" value="P:'de novo' L-methionine biosynthetic process"/>
    <property type="evidence" value="ECO:0007669"/>
    <property type="project" value="InterPro"/>
</dbReference>
<dbReference type="EC" id="4.4.1.13" evidence="3"/>
<evidence type="ECO:0000313" key="11">
    <source>
        <dbReference type="EMBL" id="EEB08514.1"/>
    </source>
</evidence>
<dbReference type="InterPro" id="IPR015422">
    <property type="entry name" value="PyrdxlP-dep_Trfase_small"/>
</dbReference>
<reference evidence="11 13" key="1">
    <citation type="journal article" date="2011" name="Science">
        <title>Comparative functional genomics of the fission yeasts.</title>
        <authorList>
            <person name="Rhind N."/>
            <person name="Chen Z."/>
            <person name="Yassour M."/>
            <person name="Thompson D.A."/>
            <person name="Haas B.J."/>
            <person name="Habib N."/>
            <person name="Wapinski I."/>
            <person name="Roy S."/>
            <person name="Lin M.F."/>
            <person name="Heiman D.I."/>
            <person name="Young S.K."/>
            <person name="Furuya K."/>
            <person name="Guo Y."/>
            <person name="Pidoux A."/>
            <person name="Chen H.M."/>
            <person name="Robbertse B."/>
            <person name="Goldberg J.M."/>
            <person name="Aoki K."/>
            <person name="Bayne E.H."/>
            <person name="Berlin A.M."/>
            <person name="Desjardins C.A."/>
            <person name="Dobbs E."/>
            <person name="Dukaj L."/>
            <person name="Fan L."/>
            <person name="FitzGerald M.G."/>
            <person name="French C."/>
            <person name="Gujja S."/>
            <person name="Hansen K."/>
            <person name="Keifenheim D."/>
            <person name="Levin J.Z."/>
            <person name="Mosher R.A."/>
            <person name="Mueller C.A."/>
            <person name="Pfiffner J."/>
            <person name="Priest M."/>
            <person name="Russ C."/>
            <person name="Smialowska A."/>
            <person name="Swoboda P."/>
            <person name="Sykes S.M."/>
            <person name="Vaughn M."/>
            <person name="Vengrova S."/>
            <person name="Yoder R."/>
            <person name="Zeng Q."/>
            <person name="Allshire R."/>
            <person name="Baulcombe D."/>
            <person name="Birren B.W."/>
            <person name="Brown W."/>
            <person name="Ekwall K."/>
            <person name="Kellis M."/>
            <person name="Leatherwood J."/>
            <person name="Levin H."/>
            <person name="Margalit H."/>
            <person name="Martienssen R."/>
            <person name="Nieduszynski C.A."/>
            <person name="Spatafora J.W."/>
            <person name="Friedman N."/>
            <person name="Dalgaard J.Z."/>
            <person name="Baumann P."/>
            <person name="Niki H."/>
            <person name="Regev A."/>
            <person name="Nusbaum C."/>
        </authorList>
    </citation>
    <scope>NUCLEOTIDE SEQUENCE [LARGE SCALE GENOMIC DNA]</scope>
    <source>
        <strain evidence="13">yFS275 / FY16936</strain>
    </source>
</reference>
<organism evidence="11 13">
    <name type="scientific">Schizosaccharomyces japonicus (strain yFS275 / FY16936)</name>
    <name type="common">Fission yeast</name>
    <dbReference type="NCBI Taxonomy" id="402676"/>
    <lineage>
        <taxon>Eukaryota</taxon>
        <taxon>Fungi</taxon>
        <taxon>Dikarya</taxon>
        <taxon>Ascomycota</taxon>
        <taxon>Taphrinomycotina</taxon>
        <taxon>Schizosaccharomycetes</taxon>
        <taxon>Schizosaccharomycetales</taxon>
        <taxon>Schizosaccharomycetaceae</taxon>
        <taxon>Schizosaccharomyces</taxon>
    </lineage>
</organism>
<dbReference type="AlphaFoldDB" id="B6K4V7"/>
<dbReference type="STRING" id="402676.B6K4V7"/>
<dbReference type="PROSITE" id="PS00868">
    <property type="entry name" value="CYS_MET_METAB_PP"/>
    <property type="match status" value="1"/>
</dbReference>
<dbReference type="InterPro" id="IPR006238">
    <property type="entry name" value="Cys_b_lyase_euk"/>
</dbReference>
<evidence type="ECO:0000256" key="5">
    <source>
        <dbReference type="ARBA" id="ARBA00022898"/>
    </source>
</evidence>
<evidence type="ECO:0000256" key="10">
    <source>
        <dbReference type="RuleBase" id="RU362118"/>
    </source>
</evidence>
<dbReference type="GO" id="GO:0019346">
    <property type="term" value="P:transsulfuration"/>
    <property type="evidence" value="ECO:0000318"/>
    <property type="project" value="GO_Central"/>
</dbReference>
<keyword evidence="7" id="KW-0456">Lyase</keyword>
<dbReference type="GO" id="GO:0047804">
    <property type="term" value="F:cysteine-S-conjugate beta-lyase activity"/>
    <property type="evidence" value="ECO:0007669"/>
    <property type="project" value="UniProtKB-EC"/>
</dbReference>
<dbReference type="eggNOG" id="KOG0053">
    <property type="taxonomic scope" value="Eukaryota"/>
</dbReference>
<dbReference type="HOGENOM" id="CLU_018986_2_1_1"/>
<evidence type="ECO:0000256" key="9">
    <source>
        <dbReference type="PIRSR" id="PIRSR001434-2"/>
    </source>
</evidence>
<comment type="cofactor">
    <cofactor evidence="1 10">
        <name>pyridoxal 5'-phosphate</name>
        <dbReference type="ChEBI" id="CHEBI:597326"/>
    </cofactor>
</comment>
<dbReference type="OrthoDB" id="2545919at2759"/>
<gene>
    <name evidence="12" type="primary">cbl1</name>
    <name evidence="11" type="ORF">SJAG_03671</name>
</gene>
<keyword evidence="4" id="KW-0028">Amino-acid biosynthesis</keyword>
<evidence type="ECO:0000256" key="7">
    <source>
        <dbReference type="ARBA" id="ARBA00023239"/>
    </source>
</evidence>
<dbReference type="GO" id="GO:0016846">
    <property type="term" value="F:carbon-sulfur lyase activity"/>
    <property type="evidence" value="ECO:0000318"/>
    <property type="project" value="GO_Central"/>
</dbReference>
<dbReference type="Proteomes" id="UP000001744">
    <property type="component" value="Unassembled WGS sequence"/>
</dbReference>
<evidence type="ECO:0000256" key="1">
    <source>
        <dbReference type="ARBA" id="ARBA00001933"/>
    </source>
</evidence>
<evidence type="ECO:0000256" key="2">
    <source>
        <dbReference type="ARBA" id="ARBA00009077"/>
    </source>
</evidence>
<evidence type="ECO:0000256" key="8">
    <source>
        <dbReference type="ARBA" id="ARBA00047213"/>
    </source>
</evidence>
<keyword evidence="5 9" id="KW-0663">Pyridoxal phosphate</keyword>
<dbReference type="InterPro" id="IPR015424">
    <property type="entry name" value="PyrdxlP-dep_Trfase"/>
</dbReference>
<evidence type="ECO:0000256" key="6">
    <source>
        <dbReference type="ARBA" id="ARBA00023167"/>
    </source>
</evidence>
<dbReference type="PIRSF" id="PIRSF001434">
    <property type="entry name" value="CGS"/>
    <property type="match status" value="1"/>
</dbReference>
<dbReference type="Gene3D" id="3.40.640.10">
    <property type="entry name" value="Type I PLP-dependent aspartate aminotransferase-like (Major domain)"/>
    <property type="match status" value="1"/>
</dbReference>
<dbReference type="InterPro" id="IPR000277">
    <property type="entry name" value="Cys/Met-Metab_PyrdxlP-dep_enz"/>
</dbReference>
<accession>B6K4V7</accession>
<dbReference type="Gene3D" id="3.90.1150.10">
    <property type="entry name" value="Aspartate Aminotransferase, domain 1"/>
    <property type="match status" value="1"/>
</dbReference>
<dbReference type="InterPro" id="IPR015421">
    <property type="entry name" value="PyrdxlP-dep_Trfase_major"/>
</dbReference>